<dbReference type="Pfam" id="PF00188">
    <property type="entry name" value="CAP"/>
    <property type="match status" value="1"/>
</dbReference>
<organism evidence="4 5">
    <name type="scientific">Lederbergia ruris</name>
    <dbReference type="NCBI Taxonomy" id="217495"/>
    <lineage>
        <taxon>Bacteria</taxon>
        <taxon>Bacillati</taxon>
        <taxon>Bacillota</taxon>
        <taxon>Bacilli</taxon>
        <taxon>Bacillales</taxon>
        <taxon>Bacillaceae</taxon>
        <taxon>Lederbergia</taxon>
    </lineage>
</organism>
<dbReference type="Gene3D" id="3.40.33.10">
    <property type="entry name" value="CAP"/>
    <property type="match status" value="1"/>
</dbReference>
<keyword evidence="5" id="KW-1185">Reference proteome</keyword>
<dbReference type="InterPro" id="IPR035940">
    <property type="entry name" value="CAP_sf"/>
</dbReference>
<dbReference type="Proteomes" id="UP000679950">
    <property type="component" value="Unassembled WGS sequence"/>
</dbReference>
<feature type="domain" description="CAP-associated" evidence="3">
    <location>
        <begin position="49"/>
        <end position="188"/>
    </location>
</feature>
<comment type="caution">
    <text evidence="4">The sequence shown here is derived from an EMBL/GenBank/DDBJ whole genome shotgun (WGS) entry which is preliminary data.</text>
</comment>
<dbReference type="Pfam" id="PF14504">
    <property type="entry name" value="CAP_assoc_N"/>
    <property type="match status" value="1"/>
</dbReference>
<dbReference type="InterPro" id="IPR029410">
    <property type="entry name" value="CAP_assoc"/>
</dbReference>
<dbReference type="EMBL" id="BORB01000013">
    <property type="protein sequence ID" value="GIN57623.1"/>
    <property type="molecule type" value="Genomic_DNA"/>
</dbReference>
<dbReference type="SUPFAM" id="SSF55797">
    <property type="entry name" value="PR-1-like"/>
    <property type="match status" value="1"/>
</dbReference>
<accession>A0ABQ4KI41</accession>
<evidence type="ECO:0000259" key="3">
    <source>
        <dbReference type="Pfam" id="PF14504"/>
    </source>
</evidence>
<proteinExistence type="predicted"/>
<evidence type="ECO:0000313" key="5">
    <source>
        <dbReference type="Proteomes" id="UP000679950"/>
    </source>
</evidence>
<name>A0ABQ4KI41_9BACI</name>
<evidence type="ECO:0000313" key="4">
    <source>
        <dbReference type="EMBL" id="GIN57623.1"/>
    </source>
</evidence>
<feature type="domain" description="SCP" evidence="2">
    <location>
        <begin position="220"/>
        <end position="329"/>
    </location>
</feature>
<gene>
    <name evidence="4" type="primary">ylbC</name>
    <name evidence="4" type="ORF">J8TS2_19420</name>
</gene>
<dbReference type="CDD" id="cd05379">
    <property type="entry name" value="CAP_bacterial"/>
    <property type="match status" value="1"/>
</dbReference>
<feature type="region of interest" description="Disordered" evidence="1">
    <location>
        <begin position="1"/>
        <end position="24"/>
    </location>
</feature>
<reference evidence="4 5" key="1">
    <citation type="submission" date="2021-03" db="EMBL/GenBank/DDBJ databases">
        <title>Antimicrobial resistance genes in bacteria isolated from Japanese honey, and their potential for conferring macrolide and lincosamide resistance in the American foulbrood pathogen Paenibacillus larvae.</title>
        <authorList>
            <person name="Okamoto M."/>
            <person name="Kumagai M."/>
            <person name="Kanamori H."/>
            <person name="Takamatsu D."/>
        </authorList>
    </citation>
    <scope>NUCLEOTIDE SEQUENCE [LARGE SCALE GENOMIC DNA]</scope>
    <source>
        <strain evidence="4 5">J8TS2</strain>
    </source>
</reference>
<dbReference type="PANTHER" id="PTHR31157">
    <property type="entry name" value="SCP DOMAIN-CONTAINING PROTEIN"/>
    <property type="match status" value="1"/>
</dbReference>
<dbReference type="PANTHER" id="PTHR31157:SF26">
    <property type="entry name" value="SCP-LIKE EXTRACELLULAR PROTEIN"/>
    <property type="match status" value="1"/>
</dbReference>
<evidence type="ECO:0000259" key="2">
    <source>
        <dbReference type="Pfam" id="PF00188"/>
    </source>
</evidence>
<dbReference type="InterPro" id="IPR014044">
    <property type="entry name" value="CAP_dom"/>
</dbReference>
<sequence length="334" mass="38345">MIFTHSTNEDDEPLKDQNSATPPKIDYFMDDEDTMEDTTRPQEGLSVYIGKDSQAIIEDYGKPERIEPSAYGYDWWIYRGFNGTYMQVGVTKKKVVTIYAIGNQLNVAPFTIGQPVEDIFRSTILETEITASTEDGTYRFELSEEDLYIRPLVPLGEIFAQLSIDKYTGTLSSIRFLDKKTLITQKPYELVYNGRLLEPKELQRDDWRAIEEGSKQQVFDITNIIRERFDLNPLKWDEEVSAVAYDHSKNMAKLGYFSHDSPENGSLAERLDSQGIEYDAAAENIAKDYIDGPAIVEGWLNSDTHRKTLLDDKYTNLGVGVYQKYYTQTFIEVE</sequence>
<protein>
    <submittedName>
        <fullName evidence="4">Membrane protein YlbC</fullName>
    </submittedName>
</protein>
<evidence type="ECO:0000256" key="1">
    <source>
        <dbReference type="SAM" id="MobiDB-lite"/>
    </source>
</evidence>